<protein>
    <submittedName>
        <fullName evidence="2">Uncharacterized protein</fullName>
    </submittedName>
</protein>
<evidence type="ECO:0000313" key="2">
    <source>
        <dbReference type="EMBL" id="GAA2375876.1"/>
    </source>
</evidence>
<evidence type="ECO:0000256" key="1">
    <source>
        <dbReference type="SAM" id="SignalP"/>
    </source>
</evidence>
<gene>
    <name evidence="2" type="ORF">GCM10009855_13960</name>
</gene>
<organism evidence="2 3">
    <name type="scientific">Gordonia cholesterolivorans</name>
    <dbReference type="NCBI Taxonomy" id="559625"/>
    <lineage>
        <taxon>Bacteria</taxon>
        <taxon>Bacillati</taxon>
        <taxon>Actinomycetota</taxon>
        <taxon>Actinomycetes</taxon>
        <taxon>Mycobacteriales</taxon>
        <taxon>Gordoniaceae</taxon>
        <taxon>Gordonia</taxon>
    </lineage>
</organism>
<dbReference type="Proteomes" id="UP001501170">
    <property type="component" value="Unassembled WGS sequence"/>
</dbReference>
<name>A0ABN3HCF2_9ACTN</name>
<keyword evidence="3" id="KW-1185">Reference proteome</keyword>
<comment type="caution">
    <text evidence="2">The sequence shown here is derived from an EMBL/GenBank/DDBJ whole genome shotgun (WGS) entry which is preliminary data.</text>
</comment>
<dbReference type="RefSeq" id="WP_346075598.1">
    <property type="nucleotide sequence ID" value="NZ_BAAARB010000005.1"/>
</dbReference>
<proteinExistence type="predicted"/>
<feature type="chain" id="PRO_5045743841" evidence="1">
    <location>
        <begin position="21"/>
        <end position="126"/>
    </location>
</feature>
<keyword evidence="1" id="KW-0732">Signal</keyword>
<reference evidence="2 3" key="1">
    <citation type="journal article" date="2019" name="Int. J. Syst. Evol. Microbiol.">
        <title>The Global Catalogue of Microorganisms (GCM) 10K type strain sequencing project: providing services to taxonomists for standard genome sequencing and annotation.</title>
        <authorList>
            <consortium name="The Broad Institute Genomics Platform"/>
            <consortium name="The Broad Institute Genome Sequencing Center for Infectious Disease"/>
            <person name="Wu L."/>
            <person name="Ma J."/>
        </authorList>
    </citation>
    <scope>NUCLEOTIDE SEQUENCE [LARGE SCALE GENOMIC DNA]</scope>
    <source>
        <strain evidence="2 3">JCM 16227</strain>
    </source>
</reference>
<accession>A0ABN3HCF2</accession>
<evidence type="ECO:0000313" key="3">
    <source>
        <dbReference type="Proteomes" id="UP001501170"/>
    </source>
</evidence>
<sequence length="126" mass="12324">MKNTKIATIVAGLGATAALAGLGAGTATADTAAGVADGCYEVISSIAAPPAMPGMGTRIGTVMVKDGTINVLGQRGKIFSTPTGGVARIAGVKVTLTAKQIGADGDTMTVYRVDGVPGSLMLTPTC</sequence>
<feature type="signal peptide" evidence="1">
    <location>
        <begin position="1"/>
        <end position="20"/>
    </location>
</feature>
<dbReference type="EMBL" id="BAAARB010000005">
    <property type="protein sequence ID" value="GAA2375876.1"/>
    <property type="molecule type" value="Genomic_DNA"/>
</dbReference>